<comment type="similarity">
    <text evidence="1">Belongs to the TRAFAC class translation factor GTPase superfamily. Classic translation factor GTPase family. IF-2 subfamily.</text>
</comment>
<gene>
    <name evidence="8" type="ORF">CKAN_01485400</name>
</gene>
<evidence type="ECO:0000256" key="1">
    <source>
        <dbReference type="ARBA" id="ARBA00007733"/>
    </source>
</evidence>
<feature type="compositionally biased region" description="Basic and acidic residues" evidence="6">
    <location>
        <begin position="356"/>
        <end position="403"/>
    </location>
</feature>
<evidence type="ECO:0000256" key="2">
    <source>
        <dbReference type="ARBA" id="ARBA00022540"/>
    </source>
</evidence>
<dbReference type="InterPro" id="IPR027417">
    <property type="entry name" value="P-loop_NTPase"/>
</dbReference>
<keyword evidence="5" id="KW-0342">GTP-binding</keyword>
<dbReference type="PRINTS" id="PR00315">
    <property type="entry name" value="ELONGATNFCT"/>
</dbReference>
<feature type="compositionally biased region" description="Basic and acidic residues" evidence="6">
    <location>
        <begin position="86"/>
        <end position="190"/>
    </location>
</feature>
<dbReference type="EMBL" id="QPKB01000005">
    <property type="protein sequence ID" value="RWR85973.1"/>
    <property type="molecule type" value="Genomic_DNA"/>
</dbReference>
<dbReference type="STRING" id="337451.A0A443P5C8"/>
<dbReference type="PANTHER" id="PTHR43381:SF4">
    <property type="entry name" value="EUKARYOTIC TRANSLATION INITIATION FACTOR 5B"/>
    <property type="match status" value="1"/>
</dbReference>
<comment type="caution">
    <text evidence="8">The sequence shown here is derived from an EMBL/GenBank/DDBJ whole genome shotgun (WGS) entry which is preliminary data.</text>
</comment>
<reference evidence="8 9" key="1">
    <citation type="journal article" date="2019" name="Nat. Plants">
        <title>Stout camphor tree genome fills gaps in understanding of flowering plant genome evolution.</title>
        <authorList>
            <person name="Chaw S.M."/>
            <person name="Liu Y.C."/>
            <person name="Wu Y.W."/>
            <person name="Wang H.Y."/>
            <person name="Lin C.I."/>
            <person name="Wu C.S."/>
            <person name="Ke H.M."/>
            <person name="Chang L.Y."/>
            <person name="Hsu C.Y."/>
            <person name="Yang H.T."/>
            <person name="Sudianto E."/>
            <person name="Hsu M.H."/>
            <person name="Wu K.P."/>
            <person name="Wang L.N."/>
            <person name="Leebens-Mack J.H."/>
            <person name="Tsai I.J."/>
        </authorList>
    </citation>
    <scope>NUCLEOTIDE SEQUENCE [LARGE SCALE GENOMIC DNA]</scope>
    <source>
        <strain evidence="9">cv. Chaw 1501</strain>
        <tissue evidence="8">Young leaves</tissue>
    </source>
</reference>
<feature type="region of interest" description="Disordered" evidence="6">
    <location>
        <begin position="33"/>
        <end position="190"/>
    </location>
</feature>
<dbReference type="FunFam" id="3.40.50.300:FF:000112">
    <property type="entry name" value="Eukaryotic translation initiation factor 5B"/>
    <property type="match status" value="1"/>
</dbReference>
<keyword evidence="9" id="KW-1185">Reference proteome</keyword>
<dbReference type="Gene3D" id="2.40.30.10">
    <property type="entry name" value="Translation factors"/>
    <property type="match status" value="1"/>
</dbReference>
<feature type="region of interest" description="Disordered" evidence="6">
    <location>
        <begin position="347"/>
        <end position="403"/>
    </location>
</feature>
<evidence type="ECO:0000313" key="8">
    <source>
        <dbReference type="EMBL" id="RWR85973.1"/>
    </source>
</evidence>
<feature type="compositionally biased region" description="Basic residues" evidence="6">
    <location>
        <begin position="73"/>
        <end position="85"/>
    </location>
</feature>
<keyword evidence="3" id="KW-0547">Nucleotide-binding</keyword>
<keyword evidence="2" id="KW-0396">Initiation factor</keyword>
<evidence type="ECO:0000256" key="6">
    <source>
        <dbReference type="SAM" id="MobiDB-lite"/>
    </source>
</evidence>
<dbReference type="NCBIfam" id="TIGR00231">
    <property type="entry name" value="small_GTP"/>
    <property type="match status" value="1"/>
</dbReference>
<keyword evidence="4" id="KW-0648">Protein biosynthesis</keyword>
<organism evidence="8 9">
    <name type="scientific">Cinnamomum micranthum f. kanehirae</name>
    <dbReference type="NCBI Taxonomy" id="337451"/>
    <lineage>
        <taxon>Eukaryota</taxon>
        <taxon>Viridiplantae</taxon>
        <taxon>Streptophyta</taxon>
        <taxon>Embryophyta</taxon>
        <taxon>Tracheophyta</taxon>
        <taxon>Spermatophyta</taxon>
        <taxon>Magnoliopsida</taxon>
        <taxon>Magnoliidae</taxon>
        <taxon>Laurales</taxon>
        <taxon>Lauraceae</taxon>
        <taxon>Cinnamomum</taxon>
    </lineage>
</organism>
<dbReference type="GO" id="GO:0003924">
    <property type="term" value="F:GTPase activity"/>
    <property type="evidence" value="ECO:0007669"/>
    <property type="project" value="InterPro"/>
</dbReference>
<evidence type="ECO:0000256" key="3">
    <source>
        <dbReference type="ARBA" id="ARBA00022741"/>
    </source>
</evidence>
<dbReference type="PANTHER" id="PTHR43381">
    <property type="entry name" value="TRANSLATION INITIATION FACTOR IF-2-RELATED"/>
    <property type="match status" value="1"/>
</dbReference>
<dbReference type="GO" id="GO:0005525">
    <property type="term" value="F:GTP binding"/>
    <property type="evidence" value="ECO:0007669"/>
    <property type="project" value="UniProtKB-KW"/>
</dbReference>
<dbReference type="Gene3D" id="3.40.50.300">
    <property type="entry name" value="P-loop containing nucleotide triphosphate hydrolases"/>
    <property type="match status" value="1"/>
</dbReference>
<evidence type="ECO:0000256" key="4">
    <source>
        <dbReference type="ARBA" id="ARBA00022917"/>
    </source>
</evidence>
<accession>A0A443P5C8</accession>
<dbReference type="PROSITE" id="PS51722">
    <property type="entry name" value="G_TR_2"/>
    <property type="match status" value="1"/>
</dbReference>
<sequence length="755" mass="85623">MDDDEDSIFATMMPNVDIIDAIKRKDGRIPLHAKNWETKNDALVPEQKPPLDSEKTTQVEEKEGGGGESAAANKKKKKKKKKKKEKEKEKKAGAADVVVEAKKEEEKQEEKKIPKHVRDMQEALARRKAAEERKRREEEEQLRREEEERLRLEEQERLAEEARRRKKEREKEKLLKKKQEGKLLTHKQKEEAKRLELMRKQYLGDKPHLPLARIETSTCKRPKFEKIKSKHGGPLQGHGGAAAEALETVEVLENKLHSMTVVELEPPPPQVEMVEKEETYSSSIVDIEQQVVKENEIEEDGDDVEEWDAKNWDDLGIVLPAKSAFLEEEEAESKVKKDTYPTFTTKRVAPPALAKNQEDIDRVGEDHKIEEATENKTKRKEAAAKHEEKKTERKEAASKHEEQRAAKALLKGVAESDNLRSPICCILGHVDTGKTKLLDCIRGTNVQEGEAGGITQQIGATYFPAENIRERTKELKADAKLRVPGLLVIDTPGHESFTNLRSRGSSLCDIAILVVDIMHGLESQTIESINLLRMLKTEFIVALNKVDRLYGWNACPNAPIVKAMKQQSSDVQNEFKMRLTQIIAQFKEQGFNTELYFKNKNMRETFSIVPTSAVSGTGIPDLLLLLCQWTQKTMDKKLTFVNEVQCTVLEVKVIEGLGTTIDVVLVNGVLHEGDQIVVCGMQGPIVTTIRALLTPHPMKELRVKGSYQHHKELKAAQGIKITAQVMFPYWVFLKFMALNMPLQALDCMWLGLGMM</sequence>
<dbReference type="FunFam" id="2.40.30.10:FF:000013">
    <property type="entry name" value="eukaryotic translation initiation factor 5B"/>
    <property type="match status" value="1"/>
</dbReference>
<dbReference type="GO" id="GO:0005739">
    <property type="term" value="C:mitochondrion"/>
    <property type="evidence" value="ECO:0007669"/>
    <property type="project" value="TreeGrafter"/>
</dbReference>
<evidence type="ECO:0000259" key="7">
    <source>
        <dbReference type="PROSITE" id="PS51722"/>
    </source>
</evidence>
<keyword evidence="8" id="KW-0251">Elongation factor</keyword>
<dbReference type="AlphaFoldDB" id="A0A443P5C8"/>
<dbReference type="Pfam" id="PF00009">
    <property type="entry name" value="GTP_EFTU"/>
    <property type="match status" value="1"/>
</dbReference>
<dbReference type="GO" id="GO:0003743">
    <property type="term" value="F:translation initiation factor activity"/>
    <property type="evidence" value="ECO:0007669"/>
    <property type="project" value="UniProtKB-KW"/>
</dbReference>
<dbReference type="Proteomes" id="UP000283530">
    <property type="component" value="Unassembled WGS sequence"/>
</dbReference>
<dbReference type="SUPFAM" id="SSF52540">
    <property type="entry name" value="P-loop containing nucleoside triphosphate hydrolases"/>
    <property type="match status" value="1"/>
</dbReference>
<protein>
    <submittedName>
        <fullName evidence="8">Elongation factor</fullName>
    </submittedName>
</protein>
<dbReference type="CDD" id="cd03703">
    <property type="entry name" value="aeIF5B_II"/>
    <property type="match status" value="1"/>
</dbReference>
<dbReference type="InterPro" id="IPR000795">
    <property type="entry name" value="T_Tr_GTP-bd_dom"/>
</dbReference>
<evidence type="ECO:0000256" key="5">
    <source>
        <dbReference type="ARBA" id="ARBA00023134"/>
    </source>
</evidence>
<feature type="compositionally biased region" description="Basic and acidic residues" evidence="6">
    <location>
        <begin position="49"/>
        <end position="65"/>
    </location>
</feature>
<evidence type="ECO:0000313" key="9">
    <source>
        <dbReference type="Proteomes" id="UP000283530"/>
    </source>
</evidence>
<dbReference type="OrthoDB" id="4928at2759"/>
<dbReference type="InterPro" id="IPR005225">
    <property type="entry name" value="Small_GTP-bd"/>
</dbReference>
<dbReference type="GO" id="GO:0003746">
    <property type="term" value="F:translation elongation factor activity"/>
    <property type="evidence" value="ECO:0007669"/>
    <property type="project" value="UniProtKB-KW"/>
</dbReference>
<dbReference type="CDD" id="cd01887">
    <property type="entry name" value="IF2_eIF5B"/>
    <property type="match status" value="1"/>
</dbReference>
<feature type="domain" description="Tr-type G" evidence="7">
    <location>
        <begin position="419"/>
        <end position="635"/>
    </location>
</feature>
<name>A0A443P5C8_9MAGN</name>
<proteinExistence type="inferred from homology"/>
<dbReference type="InterPro" id="IPR015760">
    <property type="entry name" value="TIF_IF2"/>
</dbReference>